<proteinExistence type="predicted"/>
<organism evidence="1 2">
    <name type="scientific">Ceratodon purpureus</name>
    <name type="common">Fire moss</name>
    <name type="synonym">Dicranum purpureum</name>
    <dbReference type="NCBI Taxonomy" id="3225"/>
    <lineage>
        <taxon>Eukaryota</taxon>
        <taxon>Viridiplantae</taxon>
        <taxon>Streptophyta</taxon>
        <taxon>Embryophyta</taxon>
        <taxon>Bryophyta</taxon>
        <taxon>Bryophytina</taxon>
        <taxon>Bryopsida</taxon>
        <taxon>Dicranidae</taxon>
        <taxon>Pseudoditrichales</taxon>
        <taxon>Ditrichaceae</taxon>
        <taxon>Ceratodon</taxon>
    </lineage>
</organism>
<accession>A0A8T0G2J9</accession>
<dbReference type="Proteomes" id="UP000822688">
    <property type="component" value="Chromosome 12"/>
</dbReference>
<evidence type="ECO:0000313" key="2">
    <source>
        <dbReference type="Proteomes" id="UP000822688"/>
    </source>
</evidence>
<evidence type="ECO:0000313" key="1">
    <source>
        <dbReference type="EMBL" id="KAG0553546.1"/>
    </source>
</evidence>
<gene>
    <name evidence="1" type="ORF">KC19_12G019300</name>
</gene>
<reference evidence="1" key="1">
    <citation type="submission" date="2020-06" db="EMBL/GenBank/DDBJ databases">
        <title>WGS assembly of Ceratodon purpureus strain R40.</title>
        <authorList>
            <person name="Carey S.B."/>
            <person name="Jenkins J."/>
            <person name="Shu S."/>
            <person name="Lovell J.T."/>
            <person name="Sreedasyam A."/>
            <person name="Maumus F."/>
            <person name="Tiley G.P."/>
            <person name="Fernandez-Pozo N."/>
            <person name="Barry K."/>
            <person name="Chen C."/>
            <person name="Wang M."/>
            <person name="Lipzen A."/>
            <person name="Daum C."/>
            <person name="Saski C.A."/>
            <person name="Payton A.C."/>
            <person name="Mcbreen J.C."/>
            <person name="Conrad R.E."/>
            <person name="Kollar L.M."/>
            <person name="Olsson S."/>
            <person name="Huttunen S."/>
            <person name="Landis J.B."/>
            <person name="Wickett N.J."/>
            <person name="Johnson M.G."/>
            <person name="Rensing S.A."/>
            <person name="Grimwood J."/>
            <person name="Schmutz J."/>
            <person name="Mcdaniel S.F."/>
        </authorList>
    </citation>
    <scope>NUCLEOTIDE SEQUENCE</scope>
    <source>
        <strain evidence="1">R40</strain>
    </source>
</reference>
<name>A0A8T0G2J9_CERPU</name>
<comment type="caution">
    <text evidence="1">The sequence shown here is derived from an EMBL/GenBank/DDBJ whole genome shotgun (WGS) entry which is preliminary data.</text>
</comment>
<keyword evidence="2" id="KW-1185">Reference proteome</keyword>
<dbReference type="AlphaFoldDB" id="A0A8T0G2J9"/>
<sequence length="106" mass="12348">MKLLKYLRDAHPPVRKPSNTREEKKSDALRQKLQQLHLCLVYKLKVVCHSMDQIKMIEDAVLDSSVIVFSSVNPTYEPEPEILEPTLKMKVKDRIKNIFNLGPLNY</sequence>
<dbReference type="EMBL" id="CM026433">
    <property type="protein sequence ID" value="KAG0553546.1"/>
    <property type="molecule type" value="Genomic_DNA"/>
</dbReference>
<protein>
    <submittedName>
        <fullName evidence="1">Uncharacterized protein</fullName>
    </submittedName>
</protein>